<feature type="region of interest" description="Disordered" evidence="1">
    <location>
        <begin position="30"/>
        <end position="51"/>
    </location>
</feature>
<protein>
    <submittedName>
        <fullName evidence="2">E3 ubiquitin-protein ligase MARCH3</fullName>
    </submittedName>
</protein>
<sequence length="99" mass="11426">MFRFRYHLMIWNRWRDHNWHVRVVDRPSVSPQSSEEMVVSVPPQSSSLREPLIPIPMGQTIRVQVQDTRGCPAHDTDRNTEPGVPGPNQYGYTGRVSTV</sequence>
<gene>
    <name evidence="2" type="primary">NCL1_38297</name>
    <name evidence="2" type="ORF">NPIL_512801</name>
</gene>
<feature type="region of interest" description="Disordered" evidence="1">
    <location>
        <begin position="69"/>
        <end position="99"/>
    </location>
</feature>
<name>A0A8X6QJM5_NEPPI</name>
<dbReference type="AlphaFoldDB" id="A0A8X6QJM5"/>
<keyword evidence="3" id="KW-1185">Reference proteome</keyword>
<dbReference type="EMBL" id="BMAW01033480">
    <property type="protein sequence ID" value="GFU30420.1"/>
    <property type="molecule type" value="Genomic_DNA"/>
</dbReference>
<evidence type="ECO:0000313" key="3">
    <source>
        <dbReference type="Proteomes" id="UP000887013"/>
    </source>
</evidence>
<accession>A0A8X6QJM5</accession>
<organism evidence="2 3">
    <name type="scientific">Nephila pilipes</name>
    <name type="common">Giant wood spider</name>
    <name type="synonym">Nephila maculata</name>
    <dbReference type="NCBI Taxonomy" id="299642"/>
    <lineage>
        <taxon>Eukaryota</taxon>
        <taxon>Metazoa</taxon>
        <taxon>Ecdysozoa</taxon>
        <taxon>Arthropoda</taxon>
        <taxon>Chelicerata</taxon>
        <taxon>Arachnida</taxon>
        <taxon>Araneae</taxon>
        <taxon>Araneomorphae</taxon>
        <taxon>Entelegynae</taxon>
        <taxon>Araneoidea</taxon>
        <taxon>Nephilidae</taxon>
        <taxon>Nephila</taxon>
    </lineage>
</organism>
<comment type="caution">
    <text evidence="2">The sequence shown here is derived from an EMBL/GenBank/DDBJ whole genome shotgun (WGS) entry which is preliminary data.</text>
</comment>
<dbReference type="Proteomes" id="UP000887013">
    <property type="component" value="Unassembled WGS sequence"/>
</dbReference>
<reference evidence="2" key="1">
    <citation type="submission" date="2020-08" db="EMBL/GenBank/DDBJ databases">
        <title>Multicomponent nature underlies the extraordinary mechanical properties of spider dragline silk.</title>
        <authorList>
            <person name="Kono N."/>
            <person name="Nakamura H."/>
            <person name="Mori M."/>
            <person name="Yoshida Y."/>
            <person name="Ohtoshi R."/>
            <person name="Malay A.D."/>
            <person name="Moran D.A.P."/>
            <person name="Tomita M."/>
            <person name="Numata K."/>
            <person name="Arakawa K."/>
        </authorList>
    </citation>
    <scope>NUCLEOTIDE SEQUENCE</scope>
</reference>
<proteinExistence type="predicted"/>
<evidence type="ECO:0000313" key="2">
    <source>
        <dbReference type="EMBL" id="GFU30420.1"/>
    </source>
</evidence>
<evidence type="ECO:0000256" key="1">
    <source>
        <dbReference type="SAM" id="MobiDB-lite"/>
    </source>
</evidence>